<dbReference type="Proteomes" id="UP000183190">
    <property type="component" value="Unassembled WGS sequence"/>
</dbReference>
<dbReference type="RefSeq" id="WP_081348176.1">
    <property type="nucleotide sequence ID" value="NZ_FNWV01000005.1"/>
</dbReference>
<evidence type="ECO:0000313" key="3">
    <source>
        <dbReference type="Proteomes" id="UP000183190"/>
    </source>
</evidence>
<dbReference type="AlphaFoldDB" id="A0A1H6JLD9"/>
<feature type="transmembrane region" description="Helical" evidence="1">
    <location>
        <begin position="186"/>
        <end position="205"/>
    </location>
</feature>
<feature type="transmembrane region" description="Helical" evidence="1">
    <location>
        <begin position="122"/>
        <end position="143"/>
    </location>
</feature>
<feature type="transmembrane region" description="Helical" evidence="1">
    <location>
        <begin position="87"/>
        <end position="110"/>
    </location>
</feature>
<sequence>MVSGCLARVVYSDVKHNFLIHYIVALCILLASPIFFSLSQLDSILAAQPLELYVPLIGVVLMTPVFLPEQNESIYDIVRSKKINHDIVCILRLICSVIVILCMIGAYVLYMKNCNSQVTVRYFIGSSATALFLGAIGFAFAGIGRNVVVGYMASVIYYILNFSFGTKLGYFYLFSMMHGSFIEKKWLILIAFCMASATFPVRRIIRN</sequence>
<gene>
    <name evidence="2" type="ORF">SAMN02910265_01626</name>
</gene>
<keyword evidence="1" id="KW-0472">Membrane</keyword>
<keyword evidence="1" id="KW-1133">Transmembrane helix</keyword>
<accession>A0A1H6JLD9</accession>
<proteinExistence type="predicted"/>
<feature type="transmembrane region" description="Helical" evidence="1">
    <location>
        <begin position="19"/>
        <end position="38"/>
    </location>
</feature>
<evidence type="ECO:0008006" key="4">
    <source>
        <dbReference type="Google" id="ProtNLM"/>
    </source>
</evidence>
<protein>
    <recommendedName>
        <fullName evidence="4">ABC-2 family transporter protein</fullName>
    </recommendedName>
</protein>
<dbReference type="EMBL" id="FNWV01000005">
    <property type="protein sequence ID" value="SEH59857.1"/>
    <property type="molecule type" value="Genomic_DNA"/>
</dbReference>
<evidence type="ECO:0000313" key="2">
    <source>
        <dbReference type="EMBL" id="SEH59857.1"/>
    </source>
</evidence>
<name>A0A1H6JLD9_RUMFL</name>
<organism evidence="2 3">
    <name type="scientific">Ruminococcus flavefaciens</name>
    <dbReference type="NCBI Taxonomy" id="1265"/>
    <lineage>
        <taxon>Bacteria</taxon>
        <taxon>Bacillati</taxon>
        <taxon>Bacillota</taxon>
        <taxon>Clostridia</taxon>
        <taxon>Eubacteriales</taxon>
        <taxon>Oscillospiraceae</taxon>
        <taxon>Ruminococcus</taxon>
    </lineage>
</organism>
<reference evidence="2 3" key="1">
    <citation type="submission" date="2016-10" db="EMBL/GenBank/DDBJ databases">
        <authorList>
            <person name="de Groot N.N."/>
        </authorList>
    </citation>
    <scope>NUCLEOTIDE SEQUENCE [LARGE SCALE GENOMIC DNA]</scope>
    <source>
        <strain evidence="2 3">YAD2003</strain>
    </source>
</reference>
<feature type="transmembrane region" description="Helical" evidence="1">
    <location>
        <begin position="155"/>
        <end position="174"/>
    </location>
</feature>
<keyword evidence="1" id="KW-0812">Transmembrane</keyword>
<dbReference type="OrthoDB" id="1749390at2"/>
<feature type="transmembrane region" description="Helical" evidence="1">
    <location>
        <begin position="50"/>
        <end position="67"/>
    </location>
</feature>
<evidence type="ECO:0000256" key="1">
    <source>
        <dbReference type="SAM" id="Phobius"/>
    </source>
</evidence>